<name>A0ABV3SAJ0_9GAMM</name>
<dbReference type="GO" id="GO:0005524">
    <property type="term" value="F:ATP binding"/>
    <property type="evidence" value="ECO:0007669"/>
    <property type="project" value="UniProtKB-KW"/>
</dbReference>
<evidence type="ECO:0000256" key="3">
    <source>
        <dbReference type="ARBA" id="ARBA00022840"/>
    </source>
</evidence>
<evidence type="ECO:0000313" key="5">
    <source>
        <dbReference type="EMBL" id="MEX0386739.1"/>
    </source>
</evidence>
<sequence length="237" mass="25407">MADIAFESLSRWYGETPRRRVVLDGVSGHIRAGEFVVVVGRSGSGKSTLLNLLGGLDRPSRGAVRIGGTDLAGLGDRALTALRRHRMGFVFQAYNLIPTLSVADNLRLPLSLNGMDDDGRVADWLERVGLEGRGEDWPDRLSGGEQQRVAIARALIHEPDFILADEPTGNLDLENAERVVSLLDALCRAEQRTLIMVTHAREVVGLADQLLTIREGRLVEAAETGSAGGPGIGAAAP</sequence>
<dbReference type="PROSITE" id="PS50893">
    <property type="entry name" value="ABC_TRANSPORTER_2"/>
    <property type="match status" value="1"/>
</dbReference>
<dbReference type="InterPro" id="IPR015854">
    <property type="entry name" value="ABC_transpr_LolD-like"/>
</dbReference>
<dbReference type="SUPFAM" id="SSF52540">
    <property type="entry name" value="P-loop containing nucleoside triphosphate hydrolases"/>
    <property type="match status" value="1"/>
</dbReference>
<dbReference type="Pfam" id="PF00005">
    <property type="entry name" value="ABC_tran"/>
    <property type="match status" value="1"/>
</dbReference>
<reference evidence="5 6" key="1">
    <citation type="submission" date="2024-02" db="EMBL/GenBank/DDBJ databases">
        <title>New especies of Spiribacter isolated from saline water.</title>
        <authorList>
            <person name="Leon M.J."/>
            <person name="De La Haba R."/>
            <person name="Sanchez-Porro C."/>
            <person name="Ventosa A."/>
        </authorList>
    </citation>
    <scope>NUCLEOTIDE SEQUENCE [LARGE SCALE GENOMIC DNA]</scope>
    <source>
        <strain evidence="6">ag22IC4-227</strain>
    </source>
</reference>
<dbReference type="Gene3D" id="3.40.50.300">
    <property type="entry name" value="P-loop containing nucleotide triphosphate hydrolases"/>
    <property type="match status" value="1"/>
</dbReference>
<dbReference type="RefSeq" id="WP_367967201.1">
    <property type="nucleotide sequence ID" value="NZ_JBAKFJ010000001.1"/>
</dbReference>
<keyword evidence="1" id="KW-0813">Transport</keyword>
<evidence type="ECO:0000259" key="4">
    <source>
        <dbReference type="PROSITE" id="PS50893"/>
    </source>
</evidence>
<keyword evidence="6" id="KW-1185">Reference proteome</keyword>
<gene>
    <name evidence="5" type="ORF">V6X64_07030</name>
</gene>
<dbReference type="EMBL" id="JBAKFJ010000001">
    <property type="protein sequence ID" value="MEX0386739.1"/>
    <property type="molecule type" value="Genomic_DNA"/>
</dbReference>
<evidence type="ECO:0000256" key="1">
    <source>
        <dbReference type="ARBA" id="ARBA00022448"/>
    </source>
</evidence>
<keyword evidence="3 5" id="KW-0067">ATP-binding</keyword>
<dbReference type="InterPro" id="IPR017871">
    <property type="entry name" value="ABC_transporter-like_CS"/>
</dbReference>
<proteinExistence type="predicted"/>
<keyword evidence="2" id="KW-0547">Nucleotide-binding</keyword>
<feature type="domain" description="ABC transporter" evidence="4">
    <location>
        <begin position="4"/>
        <end position="236"/>
    </location>
</feature>
<dbReference type="Proteomes" id="UP001556653">
    <property type="component" value="Unassembled WGS sequence"/>
</dbReference>
<dbReference type="PANTHER" id="PTHR24220">
    <property type="entry name" value="IMPORT ATP-BINDING PROTEIN"/>
    <property type="match status" value="1"/>
</dbReference>
<dbReference type="InterPro" id="IPR003439">
    <property type="entry name" value="ABC_transporter-like_ATP-bd"/>
</dbReference>
<dbReference type="InterPro" id="IPR027417">
    <property type="entry name" value="P-loop_NTPase"/>
</dbReference>
<dbReference type="SMART" id="SM00382">
    <property type="entry name" value="AAA"/>
    <property type="match status" value="1"/>
</dbReference>
<dbReference type="CDD" id="cd03255">
    <property type="entry name" value="ABC_MJ0796_LolCDE_FtsE"/>
    <property type="match status" value="1"/>
</dbReference>
<evidence type="ECO:0000256" key="2">
    <source>
        <dbReference type="ARBA" id="ARBA00022741"/>
    </source>
</evidence>
<dbReference type="InterPro" id="IPR003593">
    <property type="entry name" value="AAA+_ATPase"/>
</dbReference>
<dbReference type="PROSITE" id="PS00211">
    <property type="entry name" value="ABC_TRANSPORTER_1"/>
    <property type="match status" value="1"/>
</dbReference>
<dbReference type="PANTHER" id="PTHR24220:SF685">
    <property type="entry name" value="ABC TRANSPORTER RELATED"/>
    <property type="match status" value="1"/>
</dbReference>
<protein>
    <submittedName>
        <fullName evidence="5">ABC transporter ATP-binding protein</fullName>
    </submittedName>
</protein>
<evidence type="ECO:0000313" key="6">
    <source>
        <dbReference type="Proteomes" id="UP001556653"/>
    </source>
</evidence>
<accession>A0ABV3SAJ0</accession>
<comment type="caution">
    <text evidence="5">The sequence shown here is derived from an EMBL/GenBank/DDBJ whole genome shotgun (WGS) entry which is preliminary data.</text>
</comment>
<dbReference type="InterPro" id="IPR017911">
    <property type="entry name" value="MacB-like_ATP-bd"/>
</dbReference>
<organism evidence="5 6">
    <name type="scientific">Spiribacter onubensis</name>
    <dbReference type="NCBI Taxonomy" id="3122420"/>
    <lineage>
        <taxon>Bacteria</taxon>
        <taxon>Pseudomonadati</taxon>
        <taxon>Pseudomonadota</taxon>
        <taxon>Gammaproteobacteria</taxon>
        <taxon>Chromatiales</taxon>
        <taxon>Ectothiorhodospiraceae</taxon>
        <taxon>Spiribacter</taxon>
    </lineage>
</organism>